<keyword evidence="6 7" id="KW-0539">Nucleus</keyword>
<comment type="caution">
    <text evidence="9">The sequence shown here is derived from an EMBL/GenBank/DDBJ whole genome shotgun (WGS) entry which is preliminary data.</text>
</comment>
<gene>
    <name evidence="9" type="ORF">APZ42_020359</name>
</gene>
<dbReference type="PROSITE" id="PS50071">
    <property type="entry name" value="HOMEOBOX_2"/>
    <property type="match status" value="1"/>
</dbReference>
<dbReference type="Gene3D" id="1.10.10.60">
    <property type="entry name" value="Homeodomain-like"/>
    <property type="match status" value="1"/>
</dbReference>
<keyword evidence="10" id="KW-1185">Reference proteome</keyword>
<name>A0A164XJW2_9CRUS</name>
<evidence type="ECO:0000313" key="10">
    <source>
        <dbReference type="Proteomes" id="UP000076858"/>
    </source>
</evidence>
<evidence type="ECO:0000256" key="5">
    <source>
        <dbReference type="ARBA" id="ARBA00023163"/>
    </source>
</evidence>
<dbReference type="CDD" id="cd00086">
    <property type="entry name" value="homeodomain"/>
    <property type="match status" value="1"/>
</dbReference>
<reference evidence="9 10" key="1">
    <citation type="submission" date="2016-03" db="EMBL/GenBank/DDBJ databases">
        <title>EvidentialGene: Evidence-directed Construction of Genes on Genomes.</title>
        <authorList>
            <person name="Gilbert D.G."/>
            <person name="Choi J.-H."/>
            <person name="Mockaitis K."/>
            <person name="Colbourne J."/>
            <person name="Pfrender M."/>
        </authorList>
    </citation>
    <scope>NUCLEOTIDE SEQUENCE [LARGE SCALE GENOMIC DNA]</scope>
    <source>
        <strain evidence="9 10">Xinb3</strain>
        <tissue evidence="9">Complete organism</tissue>
    </source>
</reference>
<keyword evidence="6 7" id="KW-0371">Homeobox</keyword>
<dbReference type="OrthoDB" id="6159439at2759"/>
<keyword evidence="4" id="KW-0805">Transcription regulation</keyword>
<dbReference type="PANTHER" id="PTHR45804:SF7">
    <property type="entry name" value="HOMEOBOX DOMAIN-CONTAINING PROTEIN"/>
    <property type="match status" value="1"/>
</dbReference>
<feature type="DNA-binding region" description="Homeobox" evidence="6">
    <location>
        <begin position="47"/>
        <end position="106"/>
    </location>
</feature>
<proteinExistence type="inferred from homology"/>
<evidence type="ECO:0000256" key="1">
    <source>
        <dbReference type="ARBA" id="ARBA00004123"/>
    </source>
</evidence>
<evidence type="ECO:0000313" key="9">
    <source>
        <dbReference type="EMBL" id="KZS14315.1"/>
    </source>
</evidence>
<dbReference type="STRING" id="35525.A0A164XJW2"/>
<sequence length="275" mass="31656">MLLQNVFPPIKRLAPSVKVIIPSLLSDNLTSRYFRKVNASISKSSRSTRQRHFYDEAQLAVLNAEFARNSFPSRECRRRIALLIGVSNKSIMWWFQNRRRRIRQRGFGLGATAQSYETSRQQRRSSPYAIPSQRVQQDVIPCCLPASGEYTVTQDVEEFMTNCWAKDSSTTSPPFQPNIGSNSCTGYYPEMNPQPELVSFSSGYQWSGYQPSDQQQQAYSFWNNLQYAPFSYPSSSNTMQKTAITYPEAQHLYKYSNASCSYAYHPSEYCNQVYM</sequence>
<dbReference type="PANTHER" id="PTHR45804">
    <property type="entry name" value="SEGMENTATION PROTEIN FUSHI TARAZU-LIKE PROTEIN"/>
    <property type="match status" value="1"/>
</dbReference>
<dbReference type="EMBL" id="LRGB01000974">
    <property type="protein sequence ID" value="KZS14315.1"/>
    <property type="molecule type" value="Genomic_DNA"/>
</dbReference>
<dbReference type="GO" id="GO:0005634">
    <property type="term" value="C:nucleus"/>
    <property type="evidence" value="ECO:0007669"/>
    <property type="project" value="UniProtKB-SubCell"/>
</dbReference>
<comment type="similarity">
    <text evidence="2">Belongs to the Abd-B homeobox family.</text>
</comment>
<evidence type="ECO:0000256" key="4">
    <source>
        <dbReference type="ARBA" id="ARBA00023015"/>
    </source>
</evidence>
<comment type="subcellular location">
    <subcellularLocation>
        <location evidence="1 6 7">Nucleus</location>
    </subcellularLocation>
</comment>
<keyword evidence="5" id="KW-0804">Transcription</keyword>
<dbReference type="Proteomes" id="UP000076858">
    <property type="component" value="Unassembled WGS sequence"/>
</dbReference>
<dbReference type="InterPro" id="IPR009057">
    <property type="entry name" value="Homeodomain-like_sf"/>
</dbReference>
<evidence type="ECO:0000259" key="8">
    <source>
        <dbReference type="PROSITE" id="PS50071"/>
    </source>
</evidence>
<evidence type="ECO:0000256" key="3">
    <source>
        <dbReference type="ARBA" id="ARBA00022473"/>
    </source>
</evidence>
<keyword evidence="6 7" id="KW-0238">DNA-binding</keyword>
<evidence type="ECO:0000256" key="2">
    <source>
        <dbReference type="ARBA" id="ARBA00006317"/>
    </source>
</evidence>
<dbReference type="InterPro" id="IPR001356">
    <property type="entry name" value="HD"/>
</dbReference>
<evidence type="ECO:0000256" key="7">
    <source>
        <dbReference type="RuleBase" id="RU000682"/>
    </source>
</evidence>
<keyword evidence="3" id="KW-0217">Developmental protein</keyword>
<dbReference type="SMART" id="SM00389">
    <property type="entry name" value="HOX"/>
    <property type="match status" value="1"/>
</dbReference>
<dbReference type="InterPro" id="IPR051003">
    <property type="entry name" value="AP_axis_regulatory_Homeobox"/>
</dbReference>
<dbReference type="SUPFAM" id="SSF46689">
    <property type="entry name" value="Homeodomain-like"/>
    <property type="match status" value="1"/>
</dbReference>
<evidence type="ECO:0000256" key="6">
    <source>
        <dbReference type="PROSITE-ProRule" id="PRU00108"/>
    </source>
</evidence>
<dbReference type="Pfam" id="PF00046">
    <property type="entry name" value="Homeodomain"/>
    <property type="match status" value="1"/>
</dbReference>
<accession>A0A164XJW2</accession>
<feature type="domain" description="Homeobox" evidence="8">
    <location>
        <begin position="45"/>
        <end position="105"/>
    </location>
</feature>
<dbReference type="AlphaFoldDB" id="A0A164XJW2"/>
<protein>
    <recommendedName>
        <fullName evidence="8">Homeobox domain-containing protein</fullName>
    </recommendedName>
</protein>
<dbReference type="GO" id="GO:0003677">
    <property type="term" value="F:DNA binding"/>
    <property type="evidence" value="ECO:0007669"/>
    <property type="project" value="UniProtKB-UniRule"/>
</dbReference>
<organism evidence="9 10">
    <name type="scientific">Daphnia magna</name>
    <dbReference type="NCBI Taxonomy" id="35525"/>
    <lineage>
        <taxon>Eukaryota</taxon>
        <taxon>Metazoa</taxon>
        <taxon>Ecdysozoa</taxon>
        <taxon>Arthropoda</taxon>
        <taxon>Crustacea</taxon>
        <taxon>Branchiopoda</taxon>
        <taxon>Diplostraca</taxon>
        <taxon>Cladocera</taxon>
        <taxon>Anomopoda</taxon>
        <taxon>Daphniidae</taxon>
        <taxon>Daphnia</taxon>
    </lineage>
</organism>